<organism evidence="2 3">
    <name type="scientific">Rhizoclosmatium globosum</name>
    <dbReference type="NCBI Taxonomy" id="329046"/>
    <lineage>
        <taxon>Eukaryota</taxon>
        <taxon>Fungi</taxon>
        <taxon>Fungi incertae sedis</taxon>
        <taxon>Chytridiomycota</taxon>
        <taxon>Chytridiomycota incertae sedis</taxon>
        <taxon>Chytridiomycetes</taxon>
        <taxon>Chytridiales</taxon>
        <taxon>Chytriomycetaceae</taxon>
        <taxon>Rhizoclosmatium</taxon>
    </lineage>
</organism>
<protein>
    <submittedName>
        <fullName evidence="2">Uncharacterized protein</fullName>
    </submittedName>
</protein>
<gene>
    <name evidence="2" type="ORF">BCR33DRAFT_370909</name>
</gene>
<feature type="compositionally biased region" description="Basic and acidic residues" evidence="1">
    <location>
        <begin position="89"/>
        <end position="99"/>
    </location>
</feature>
<sequence>MQQGLADSNFLIHKHDLAQAFEPHQTDARTPSTASSCTSHHKPGIPPTSRNSVSIRVMTPGTTLPSPVTTIFPASSVRRSSGNFTNTSKIKDTIESSSP</sequence>
<feature type="compositionally biased region" description="Polar residues" evidence="1">
    <location>
        <begin position="79"/>
        <end position="88"/>
    </location>
</feature>
<feature type="region of interest" description="Disordered" evidence="1">
    <location>
        <begin position="79"/>
        <end position="99"/>
    </location>
</feature>
<evidence type="ECO:0000313" key="3">
    <source>
        <dbReference type="Proteomes" id="UP000193642"/>
    </source>
</evidence>
<feature type="compositionally biased region" description="Polar residues" evidence="1">
    <location>
        <begin position="28"/>
        <end position="38"/>
    </location>
</feature>
<name>A0A1Y2BZJ0_9FUNG</name>
<evidence type="ECO:0000313" key="2">
    <source>
        <dbReference type="EMBL" id="ORY40146.1"/>
    </source>
</evidence>
<dbReference type="AlphaFoldDB" id="A0A1Y2BZJ0"/>
<proteinExistence type="predicted"/>
<dbReference type="Proteomes" id="UP000193642">
    <property type="component" value="Unassembled WGS sequence"/>
</dbReference>
<dbReference type="EMBL" id="MCGO01000036">
    <property type="protein sequence ID" value="ORY40146.1"/>
    <property type="molecule type" value="Genomic_DNA"/>
</dbReference>
<feature type="region of interest" description="Disordered" evidence="1">
    <location>
        <begin position="17"/>
        <end position="53"/>
    </location>
</feature>
<accession>A0A1Y2BZJ0</accession>
<evidence type="ECO:0000256" key="1">
    <source>
        <dbReference type="SAM" id="MobiDB-lite"/>
    </source>
</evidence>
<reference evidence="2 3" key="1">
    <citation type="submission" date="2016-07" db="EMBL/GenBank/DDBJ databases">
        <title>Pervasive Adenine N6-methylation of Active Genes in Fungi.</title>
        <authorList>
            <consortium name="DOE Joint Genome Institute"/>
            <person name="Mondo S.J."/>
            <person name="Dannebaum R.O."/>
            <person name="Kuo R.C."/>
            <person name="Labutti K."/>
            <person name="Haridas S."/>
            <person name="Kuo A."/>
            <person name="Salamov A."/>
            <person name="Ahrendt S.R."/>
            <person name="Lipzen A."/>
            <person name="Sullivan W."/>
            <person name="Andreopoulos W.B."/>
            <person name="Clum A."/>
            <person name="Lindquist E."/>
            <person name="Daum C."/>
            <person name="Ramamoorthy G.K."/>
            <person name="Gryganskyi A."/>
            <person name="Culley D."/>
            <person name="Magnuson J.K."/>
            <person name="James T.Y."/>
            <person name="O'Malley M.A."/>
            <person name="Stajich J.E."/>
            <person name="Spatafora J.W."/>
            <person name="Visel A."/>
            <person name="Grigoriev I.V."/>
        </authorList>
    </citation>
    <scope>NUCLEOTIDE SEQUENCE [LARGE SCALE GENOMIC DNA]</scope>
    <source>
        <strain evidence="2 3">JEL800</strain>
    </source>
</reference>
<comment type="caution">
    <text evidence="2">The sequence shown here is derived from an EMBL/GenBank/DDBJ whole genome shotgun (WGS) entry which is preliminary data.</text>
</comment>
<keyword evidence="3" id="KW-1185">Reference proteome</keyword>